<dbReference type="Pfam" id="PF00884">
    <property type="entry name" value="Sulfatase"/>
    <property type="match status" value="1"/>
</dbReference>
<dbReference type="Proteomes" id="UP000478417">
    <property type="component" value="Unassembled WGS sequence"/>
</dbReference>
<accession>A0A6B2LYZ9</accession>
<gene>
    <name evidence="2" type="ORF">G0Q06_00885</name>
</gene>
<proteinExistence type="predicted"/>
<reference evidence="2 3" key="1">
    <citation type="submission" date="2020-02" db="EMBL/GenBank/DDBJ databases">
        <title>Albibacoteraceae fam. nov., the first described family within the subdivision 4 Verrucomicrobia.</title>
        <authorList>
            <person name="Xi F."/>
        </authorList>
    </citation>
    <scope>NUCLEOTIDE SEQUENCE [LARGE SCALE GENOMIC DNA]</scope>
    <source>
        <strain evidence="2 3">CK1056</strain>
    </source>
</reference>
<keyword evidence="3" id="KW-1185">Reference proteome</keyword>
<organism evidence="2 3">
    <name type="scientific">Oceanipulchritudo coccoides</name>
    <dbReference type="NCBI Taxonomy" id="2706888"/>
    <lineage>
        <taxon>Bacteria</taxon>
        <taxon>Pseudomonadati</taxon>
        <taxon>Verrucomicrobiota</taxon>
        <taxon>Opitutia</taxon>
        <taxon>Puniceicoccales</taxon>
        <taxon>Oceanipulchritudinaceae</taxon>
        <taxon>Oceanipulchritudo</taxon>
    </lineage>
</organism>
<dbReference type="InterPro" id="IPR017850">
    <property type="entry name" value="Alkaline_phosphatase_core_sf"/>
</dbReference>
<name>A0A6B2LYZ9_9BACT</name>
<dbReference type="EMBL" id="JAAGNX010000001">
    <property type="protein sequence ID" value="NDV60997.1"/>
    <property type="molecule type" value="Genomic_DNA"/>
</dbReference>
<dbReference type="InterPro" id="IPR052701">
    <property type="entry name" value="GAG_Ulvan_Degrading_Sulfatases"/>
</dbReference>
<evidence type="ECO:0000259" key="1">
    <source>
        <dbReference type="Pfam" id="PF00884"/>
    </source>
</evidence>
<dbReference type="InterPro" id="IPR000917">
    <property type="entry name" value="Sulfatase_N"/>
</dbReference>
<sequence length="495" mass="54894">MISSTQRYTLNRRTLGILAFVLLGALPLAAEDQRPNILLILSDDHSLPHLGAYGDPNCQRFEISPNLDAFAKQGMRFNRAYTSSPQCAPSRISIFAGRSPVGVAATRFAQPARPDTPFVTDQLRAAGYWVGLDGRNHHLDGKNKELPHVEEALVGAGMRGAPFEERFDHVHGGNSTKRAALEKVPEKISAALDKVPGGTPFFLYFGFNQPHRKWGKDHVGIDPEKLVLPPDWPDLPEVRLDYARYLAEVRDLDRGFGMAMELLKERGLEKNTIVIFMGDNGEALLRGKGTLFSRGLNVPLIVRWPGKVAAATVSDALISGVDLAPTMLAAAGLDKGEGMTGVSFLGELLGQLFTGRTQLFGERGWHHGPITRTDGFDLSRSVVTDRYNYIYNALPDRGYIPVDMAGGNVAWEALKAAHEKGCLSNLHEKIYFQNPRPMFELYDLESDPFELHNLVGKEAVKDVEKYLREQLDRWMIREGDYLPLPSHSLATSSEH</sequence>
<dbReference type="SUPFAM" id="SSF53649">
    <property type="entry name" value="Alkaline phosphatase-like"/>
    <property type="match status" value="1"/>
</dbReference>
<feature type="domain" description="Sulfatase N-terminal" evidence="1">
    <location>
        <begin position="35"/>
        <end position="332"/>
    </location>
</feature>
<dbReference type="Gene3D" id="3.40.720.10">
    <property type="entry name" value="Alkaline Phosphatase, subunit A"/>
    <property type="match status" value="1"/>
</dbReference>
<dbReference type="RefSeq" id="WP_163961520.1">
    <property type="nucleotide sequence ID" value="NZ_JAAGNX010000001.1"/>
</dbReference>
<evidence type="ECO:0000313" key="3">
    <source>
        <dbReference type="Proteomes" id="UP000478417"/>
    </source>
</evidence>
<evidence type="ECO:0000313" key="2">
    <source>
        <dbReference type="EMBL" id="NDV60997.1"/>
    </source>
</evidence>
<dbReference type="CDD" id="cd16027">
    <property type="entry name" value="SGSH"/>
    <property type="match status" value="1"/>
</dbReference>
<dbReference type="PANTHER" id="PTHR43751">
    <property type="entry name" value="SULFATASE"/>
    <property type="match status" value="1"/>
</dbReference>
<protein>
    <submittedName>
        <fullName evidence="2">Sulfatase</fullName>
    </submittedName>
</protein>
<dbReference type="PANTHER" id="PTHR43751:SF1">
    <property type="entry name" value="SULFATASE ATSG-RELATED"/>
    <property type="match status" value="1"/>
</dbReference>
<dbReference type="AlphaFoldDB" id="A0A6B2LYZ9"/>
<comment type="caution">
    <text evidence="2">The sequence shown here is derived from an EMBL/GenBank/DDBJ whole genome shotgun (WGS) entry which is preliminary data.</text>
</comment>